<accession>S7RN59</accession>
<dbReference type="EMBL" id="KB469301">
    <property type="protein sequence ID" value="EPQ55900.1"/>
    <property type="molecule type" value="Genomic_DNA"/>
</dbReference>
<feature type="non-terminal residue" evidence="1">
    <location>
        <position position="1"/>
    </location>
</feature>
<evidence type="ECO:0000313" key="2">
    <source>
        <dbReference type="Proteomes" id="UP000030669"/>
    </source>
</evidence>
<protein>
    <submittedName>
        <fullName evidence="1">Uncharacterized protein</fullName>
    </submittedName>
</protein>
<dbReference type="GeneID" id="19299324"/>
<keyword evidence="2" id="KW-1185">Reference proteome</keyword>
<dbReference type="Proteomes" id="UP000030669">
    <property type="component" value="Unassembled WGS sequence"/>
</dbReference>
<feature type="non-terminal residue" evidence="1">
    <location>
        <position position="116"/>
    </location>
</feature>
<reference evidence="1 2" key="1">
    <citation type="journal article" date="2012" name="Science">
        <title>The Paleozoic origin of enzymatic lignin decomposition reconstructed from 31 fungal genomes.</title>
        <authorList>
            <person name="Floudas D."/>
            <person name="Binder M."/>
            <person name="Riley R."/>
            <person name="Barry K."/>
            <person name="Blanchette R.A."/>
            <person name="Henrissat B."/>
            <person name="Martinez A.T."/>
            <person name="Otillar R."/>
            <person name="Spatafora J.W."/>
            <person name="Yadav J.S."/>
            <person name="Aerts A."/>
            <person name="Benoit I."/>
            <person name="Boyd A."/>
            <person name="Carlson A."/>
            <person name="Copeland A."/>
            <person name="Coutinho P.M."/>
            <person name="de Vries R.P."/>
            <person name="Ferreira P."/>
            <person name="Findley K."/>
            <person name="Foster B."/>
            <person name="Gaskell J."/>
            <person name="Glotzer D."/>
            <person name="Gorecki P."/>
            <person name="Heitman J."/>
            <person name="Hesse C."/>
            <person name="Hori C."/>
            <person name="Igarashi K."/>
            <person name="Jurgens J.A."/>
            <person name="Kallen N."/>
            <person name="Kersten P."/>
            <person name="Kohler A."/>
            <person name="Kuees U."/>
            <person name="Kumar T.K.A."/>
            <person name="Kuo A."/>
            <person name="LaButti K."/>
            <person name="Larrondo L.F."/>
            <person name="Lindquist E."/>
            <person name="Ling A."/>
            <person name="Lombard V."/>
            <person name="Lucas S."/>
            <person name="Lundell T."/>
            <person name="Martin R."/>
            <person name="McLaughlin D.J."/>
            <person name="Morgenstern I."/>
            <person name="Morin E."/>
            <person name="Murat C."/>
            <person name="Nagy L.G."/>
            <person name="Nolan M."/>
            <person name="Ohm R.A."/>
            <person name="Patyshakuliyeva A."/>
            <person name="Rokas A."/>
            <person name="Ruiz-Duenas F.J."/>
            <person name="Sabat G."/>
            <person name="Salamov A."/>
            <person name="Samejima M."/>
            <person name="Schmutz J."/>
            <person name="Slot J.C."/>
            <person name="St John F."/>
            <person name="Stenlid J."/>
            <person name="Sun H."/>
            <person name="Sun S."/>
            <person name="Syed K."/>
            <person name="Tsang A."/>
            <person name="Wiebenga A."/>
            <person name="Young D."/>
            <person name="Pisabarro A."/>
            <person name="Eastwood D.C."/>
            <person name="Martin F."/>
            <person name="Cullen D."/>
            <person name="Grigoriev I.V."/>
            <person name="Hibbett D.S."/>
        </authorList>
    </citation>
    <scope>NUCLEOTIDE SEQUENCE [LARGE SCALE GENOMIC DNA]</scope>
    <source>
        <strain evidence="1 2">ATCC 11539</strain>
    </source>
</reference>
<dbReference type="HOGENOM" id="CLU_2102671_0_0_1"/>
<organism evidence="1 2">
    <name type="scientific">Gloeophyllum trabeum (strain ATCC 11539 / FP-39264 / Madison 617)</name>
    <name type="common">Brown rot fungus</name>
    <dbReference type="NCBI Taxonomy" id="670483"/>
    <lineage>
        <taxon>Eukaryota</taxon>
        <taxon>Fungi</taxon>
        <taxon>Dikarya</taxon>
        <taxon>Basidiomycota</taxon>
        <taxon>Agaricomycotina</taxon>
        <taxon>Agaricomycetes</taxon>
        <taxon>Gloeophyllales</taxon>
        <taxon>Gloeophyllaceae</taxon>
        <taxon>Gloeophyllum</taxon>
    </lineage>
</organism>
<sequence>HGQPDASQRTSTINVFLCHHDASPAIVLYLSLSNEHALCCSPRSFNSVSILSRLGIHLRPLCGARSRVWAALLPCNALPPHYPINVSFLLHRSTITRSSDYILLNVYISASRIQFS</sequence>
<name>S7RN59_GLOTA</name>
<evidence type="ECO:0000313" key="1">
    <source>
        <dbReference type="EMBL" id="EPQ55900.1"/>
    </source>
</evidence>
<dbReference type="AlphaFoldDB" id="S7RN59"/>
<dbReference type="RefSeq" id="XP_007865921.1">
    <property type="nucleotide sequence ID" value="XM_007867730.1"/>
</dbReference>
<gene>
    <name evidence="1" type="ORF">GLOTRDRAFT_111043</name>
</gene>
<proteinExistence type="predicted"/>
<dbReference type="KEGG" id="gtr:GLOTRDRAFT_111043"/>